<dbReference type="AlphaFoldDB" id="A0AAV0N482"/>
<keyword evidence="6" id="KW-0675">Receptor</keyword>
<sequence length="253" mass="28031">MFKNLNLLKLQNNSISGPLPISFGEMKSLYHVDLSRNKINGSFPTSFGALAGLSYVDISQNAMHGVVLPEIHFANLTKLAYFFASGNHMVFKAKPDWVPSRLIQMLNLESCSNCLEGPLPTVSSNLTFLDLSNNLLSGNLVKFLCFNPSEKRTTQYLNLQGEIPRWMGKWLSKLSILNLRANKFHGSMPVELYHLQFVQILDLSHNSLSGSLPACLGNFSAMATSDNSDDVAVIYIFTRINTRGGAATQRRGN</sequence>
<evidence type="ECO:0000256" key="7">
    <source>
        <dbReference type="ARBA" id="ARBA00023180"/>
    </source>
</evidence>
<organism evidence="8 9">
    <name type="scientific">Linum tenue</name>
    <dbReference type="NCBI Taxonomy" id="586396"/>
    <lineage>
        <taxon>Eukaryota</taxon>
        <taxon>Viridiplantae</taxon>
        <taxon>Streptophyta</taxon>
        <taxon>Embryophyta</taxon>
        <taxon>Tracheophyta</taxon>
        <taxon>Spermatophyta</taxon>
        <taxon>Magnoliopsida</taxon>
        <taxon>eudicotyledons</taxon>
        <taxon>Gunneridae</taxon>
        <taxon>Pentapetalae</taxon>
        <taxon>rosids</taxon>
        <taxon>fabids</taxon>
        <taxon>Malpighiales</taxon>
        <taxon>Linaceae</taxon>
        <taxon>Linum</taxon>
    </lineage>
</organism>
<evidence type="ECO:0000256" key="2">
    <source>
        <dbReference type="ARBA" id="ARBA00022692"/>
    </source>
</evidence>
<protein>
    <submittedName>
        <fullName evidence="8">Uncharacterized protein</fullName>
    </submittedName>
</protein>
<keyword evidence="7" id="KW-0325">Glycoprotein</keyword>
<dbReference type="PANTHER" id="PTHR48063:SF98">
    <property type="entry name" value="LRR RECEPTOR-LIKE SERINE_THREONINE-PROTEIN KINASE FLS2"/>
    <property type="match status" value="1"/>
</dbReference>
<dbReference type="EMBL" id="CAMGYJ010000008">
    <property type="protein sequence ID" value="CAI0453451.1"/>
    <property type="molecule type" value="Genomic_DNA"/>
</dbReference>
<gene>
    <name evidence="8" type="ORF">LITE_LOCUS31602</name>
</gene>
<evidence type="ECO:0000313" key="9">
    <source>
        <dbReference type="Proteomes" id="UP001154282"/>
    </source>
</evidence>
<dbReference type="InterPro" id="IPR032675">
    <property type="entry name" value="LRR_dom_sf"/>
</dbReference>
<keyword evidence="4" id="KW-1133">Transmembrane helix</keyword>
<dbReference type="PRINTS" id="PR00019">
    <property type="entry name" value="LEURICHRPT"/>
</dbReference>
<keyword evidence="3" id="KW-0732">Signal</keyword>
<keyword evidence="5" id="KW-0472">Membrane</keyword>
<dbReference type="Pfam" id="PF13855">
    <property type="entry name" value="LRR_8"/>
    <property type="match status" value="1"/>
</dbReference>
<dbReference type="Pfam" id="PF00560">
    <property type="entry name" value="LRR_1"/>
    <property type="match status" value="2"/>
</dbReference>
<evidence type="ECO:0000256" key="6">
    <source>
        <dbReference type="ARBA" id="ARBA00023170"/>
    </source>
</evidence>
<keyword evidence="9" id="KW-1185">Reference proteome</keyword>
<evidence type="ECO:0000256" key="3">
    <source>
        <dbReference type="ARBA" id="ARBA00022729"/>
    </source>
</evidence>
<dbReference type="GO" id="GO:0016020">
    <property type="term" value="C:membrane"/>
    <property type="evidence" value="ECO:0007669"/>
    <property type="project" value="UniProtKB-SubCell"/>
</dbReference>
<accession>A0AAV0N482</accession>
<dbReference type="InterPro" id="IPR046956">
    <property type="entry name" value="RLP23-like"/>
</dbReference>
<reference evidence="8" key="1">
    <citation type="submission" date="2022-08" db="EMBL/GenBank/DDBJ databases">
        <authorList>
            <person name="Gutierrez-Valencia J."/>
        </authorList>
    </citation>
    <scope>NUCLEOTIDE SEQUENCE</scope>
</reference>
<dbReference type="Proteomes" id="UP001154282">
    <property type="component" value="Unassembled WGS sequence"/>
</dbReference>
<keyword evidence="2" id="KW-0812">Transmembrane</keyword>
<dbReference type="InterPro" id="IPR001611">
    <property type="entry name" value="Leu-rich_rpt"/>
</dbReference>
<name>A0AAV0N482_9ROSI</name>
<dbReference type="Gene3D" id="3.80.10.10">
    <property type="entry name" value="Ribonuclease Inhibitor"/>
    <property type="match status" value="2"/>
</dbReference>
<dbReference type="SUPFAM" id="SSF52058">
    <property type="entry name" value="L domain-like"/>
    <property type="match status" value="1"/>
</dbReference>
<evidence type="ECO:0000256" key="4">
    <source>
        <dbReference type="ARBA" id="ARBA00022989"/>
    </source>
</evidence>
<evidence type="ECO:0000313" key="8">
    <source>
        <dbReference type="EMBL" id="CAI0453451.1"/>
    </source>
</evidence>
<comment type="subcellular location">
    <subcellularLocation>
        <location evidence="1">Membrane</location>
        <topology evidence="1">Single-pass type I membrane protein</topology>
    </subcellularLocation>
</comment>
<dbReference type="PANTHER" id="PTHR48063">
    <property type="entry name" value="LRR RECEPTOR-LIKE KINASE"/>
    <property type="match status" value="1"/>
</dbReference>
<comment type="caution">
    <text evidence="8">The sequence shown here is derived from an EMBL/GenBank/DDBJ whole genome shotgun (WGS) entry which is preliminary data.</text>
</comment>
<evidence type="ECO:0000256" key="5">
    <source>
        <dbReference type="ARBA" id="ARBA00023136"/>
    </source>
</evidence>
<proteinExistence type="predicted"/>
<evidence type="ECO:0000256" key="1">
    <source>
        <dbReference type="ARBA" id="ARBA00004479"/>
    </source>
</evidence>